<protein>
    <submittedName>
        <fullName evidence="1">Uncharacterized protein</fullName>
    </submittedName>
</protein>
<gene>
    <name evidence="1" type="ORF">G2W53_034872</name>
</gene>
<comment type="caution">
    <text evidence="1">The sequence shown here is derived from an EMBL/GenBank/DDBJ whole genome shotgun (WGS) entry which is preliminary data.</text>
</comment>
<accession>A0A834T230</accession>
<dbReference type="AlphaFoldDB" id="A0A834T230"/>
<evidence type="ECO:0000313" key="1">
    <source>
        <dbReference type="EMBL" id="KAF7813896.1"/>
    </source>
</evidence>
<name>A0A834T230_9FABA</name>
<proteinExistence type="predicted"/>
<keyword evidence="2" id="KW-1185">Reference proteome</keyword>
<sequence>MTRSVTVTVRLAVPNRSAK</sequence>
<organism evidence="1 2">
    <name type="scientific">Senna tora</name>
    <dbReference type="NCBI Taxonomy" id="362788"/>
    <lineage>
        <taxon>Eukaryota</taxon>
        <taxon>Viridiplantae</taxon>
        <taxon>Streptophyta</taxon>
        <taxon>Embryophyta</taxon>
        <taxon>Tracheophyta</taxon>
        <taxon>Spermatophyta</taxon>
        <taxon>Magnoliopsida</taxon>
        <taxon>eudicotyledons</taxon>
        <taxon>Gunneridae</taxon>
        <taxon>Pentapetalae</taxon>
        <taxon>rosids</taxon>
        <taxon>fabids</taxon>
        <taxon>Fabales</taxon>
        <taxon>Fabaceae</taxon>
        <taxon>Caesalpinioideae</taxon>
        <taxon>Cassia clade</taxon>
        <taxon>Senna</taxon>
    </lineage>
</organism>
<evidence type="ECO:0000313" key="2">
    <source>
        <dbReference type="Proteomes" id="UP000634136"/>
    </source>
</evidence>
<dbReference type="Proteomes" id="UP000634136">
    <property type="component" value="Unassembled WGS sequence"/>
</dbReference>
<dbReference type="EMBL" id="JAAIUW010000010">
    <property type="protein sequence ID" value="KAF7813896.1"/>
    <property type="molecule type" value="Genomic_DNA"/>
</dbReference>
<reference evidence="1" key="1">
    <citation type="submission" date="2020-09" db="EMBL/GenBank/DDBJ databases">
        <title>Genome-Enabled Discovery of Anthraquinone Biosynthesis in Senna tora.</title>
        <authorList>
            <person name="Kang S.-H."/>
            <person name="Pandey R.P."/>
            <person name="Lee C.-M."/>
            <person name="Sim J.-S."/>
            <person name="Jeong J.-T."/>
            <person name="Choi B.-S."/>
            <person name="Jung M."/>
            <person name="Ginzburg D."/>
            <person name="Zhao K."/>
            <person name="Won S.Y."/>
            <person name="Oh T.-J."/>
            <person name="Yu Y."/>
            <person name="Kim N.-H."/>
            <person name="Lee O.R."/>
            <person name="Lee T.-H."/>
            <person name="Bashyal P."/>
            <person name="Kim T.-S."/>
            <person name="Lee W.-H."/>
            <person name="Kawkins C."/>
            <person name="Kim C.-K."/>
            <person name="Kim J.S."/>
            <person name="Ahn B.O."/>
            <person name="Rhee S.Y."/>
            <person name="Sohng J.K."/>
        </authorList>
    </citation>
    <scope>NUCLEOTIDE SEQUENCE</scope>
    <source>
        <tissue evidence="1">Leaf</tissue>
    </source>
</reference>